<dbReference type="PANTHER" id="PTHR34117:SF1">
    <property type="entry name" value="STYLE CELL-CYCLE INHIBITOR 1"/>
    <property type="match status" value="1"/>
</dbReference>
<dbReference type="STRING" id="157072.A0A024TUA2"/>
<dbReference type="InterPro" id="IPR044688">
    <property type="entry name" value="SCI-1-like"/>
</dbReference>
<sequence>MSKRRRDAEDRRESKKAKKSHKKHKKHKASKHDSPEATITIDDYFERAKEFRVWLKLEKNVCFDDLTSTDAMTYFDKFVTKWNANRLDSMYYTSIPQHILESIQRTQHKWGFKMNEHERLELASMKDSVDISTNTAPGATSSAAMGSTGHRSATAIVSRRDIPDCDSDEERKRAKRERKAYAKHKEMVHEELAPKPTGREATIEKKRQIAASVHGAARQKEDAKDGLNLSDDFLMGGSDDFQARLQRRKYAQDRRADEMNQRVAAAKDAEAARMQKFLADMGI</sequence>
<feature type="region of interest" description="Disordered" evidence="1">
    <location>
        <begin position="131"/>
        <end position="159"/>
    </location>
</feature>
<dbReference type="OrthoDB" id="2139939at2759"/>
<dbReference type="GeneID" id="20087049"/>
<evidence type="ECO:0000256" key="1">
    <source>
        <dbReference type="SAM" id="MobiDB-lite"/>
    </source>
</evidence>
<reference evidence="2" key="1">
    <citation type="submission" date="2013-12" db="EMBL/GenBank/DDBJ databases">
        <title>The Genome Sequence of Aphanomyces invadans NJM9701.</title>
        <authorList>
            <consortium name="The Broad Institute Genomics Platform"/>
            <person name="Russ C."/>
            <person name="Tyler B."/>
            <person name="van West P."/>
            <person name="Dieguez-Uribeondo J."/>
            <person name="Young S.K."/>
            <person name="Zeng Q."/>
            <person name="Gargeya S."/>
            <person name="Fitzgerald M."/>
            <person name="Abouelleil A."/>
            <person name="Alvarado L."/>
            <person name="Chapman S.B."/>
            <person name="Gainer-Dewar J."/>
            <person name="Goldberg J."/>
            <person name="Griggs A."/>
            <person name="Gujja S."/>
            <person name="Hansen M."/>
            <person name="Howarth C."/>
            <person name="Imamovic A."/>
            <person name="Ireland A."/>
            <person name="Larimer J."/>
            <person name="McCowan C."/>
            <person name="Murphy C."/>
            <person name="Pearson M."/>
            <person name="Poon T.W."/>
            <person name="Priest M."/>
            <person name="Roberts A."/>
            <person name="Saif S."/>
            <person name="Shea T."/>
            <person name="Sykes S."/>
            <person name="Wortman J."/>
            <person name="Nusbaum C."/>
            <person name="Birren B."/>
        </authorList>
    </citation>
    <scope>NUCLEOTIDE SEQUENCE [LARGE SCALE GENOMIC DNA]</scope>
    <source>
        <strain evidence="2">NJM9701</strain>
    </source>
</reference>
<evidence type="ECO:0000313" key="2">
    <source>
        <dbReference type="EMBL" id="ETV97211.1"/>
    </source>
</evidence>
<gene>
    <name evidence="2" type="ORF">H310_09999</name>
</gene>
<feature type="compositionally biased region" description="Basic residues" evidence="1">
    <location>
        <begin position="14"/>
        <end position="30"/>
    </location>
</feature>
<accession>A0A024TUA2</accession>
<feature type="compositionally biased region" description="Polar residues" evidence="1">
    <location>
        <begin position="131"/>
        <end position="151"/>
    </location>
</feature>
<dbReference type="eggNOG" id="ENOG502S2GY">
    <property type="taxonomic scope" value="Eukaryota"/>
</dbReference>
<organism evidence="2">
    <name type="scientific">Aphanomyces invadans</name>
    <dbReference type="NCBI Taxonomy" id="157072"/>
    <lineage>
        <taxon>Eukaryota</taxon>
        <taxon>Sar</taxon>
        <taxon>Stramenopiles</taxon>
        <taxon>Oomycota</taxon>
        <taxon>Saprolegniomycetes</taxon>
        <taxon>Saprolegniales</taxon>
        <taxon>Verrucalvaceae</taxon>
        <taxon>Aphanomyces</taxon>
    </lineage>
</organism>
<feature type="region of interest" description="Disordered" evidence="1">
    <location>
        <begin position="1"/>
        <end position="34"/>
    </location>
</feature>
<dbReference type="VEuPathDB" id="FungiDB:H310_09999"/>
<name>A0A024TUA2_9STRA</name>
<dbReference type="AlphaFoldDB" id="A0A024TUA2"/>
<dbReference type="EMBL" id="KI913974">
    <property type="protein sequence ID" value="ETV97211.1"/>
    <property type="molecule type" value="Genomic_DNA"/>
</dbReference>
<dbReference type="PANTHER" id="PTHR34117">
    <property type="entry name" value="STYLE CELL-CYCLE INHIBITOR 1"/>
    <property type="match status" value="1"/>
</dbReference>
<proteinExistence type="predicted"/>
<dbReference type="RefSeq" id="XP_008874457.1">
    <property type="nucleotide sequence ID" value="XM_008876235.1"/>
</dbReference>
<feature type="compositionally biased region" description="Basic and acidic residues" evidence="1">
    <location>
        <begin position="1"/>
        <end position="13"/>
    </location>
</feature>
<protein>
    <submittedName>
        <fullName evidence="2">Uncharacterized protein</fullName>
    </submittedName>
</protein>